<keyword evidence="3" id="KW-0288">FMN</keyword>
<feature type="domain" description="Acyl-CoA dehydrogenase C-terminal" evidence="16">
    <location>
        <begin position="242"/>
        <end position="374"/>
    </location>
</feature>
<evidence type="ECO:0000256" key="10">
    <source>
        <dbReference type="ARBA" id="ARBA00034345"/>
    </source>
</evidence>
<keyword evidence="5" id="KW-0560">Oxidoreductase</keyword>
<comment type="catalytic activity">
    <reaction evidence="11">
        <text>dibenzothiophene + FMNH2 + O2 = dibenzothiophene 5-oxide + FMN + H2O + H(+)</text>
        <dbReference type="Rhea" id="RHEA:49076"/>
        <dbReference type="ChEBI" id="CHEBI:15377"/>
        <dbReference type="ChEBI" id="CHEBI:15378"/>
        <dbReference type="ChEBI" id="CHEBI:15379"/>
        <dbReference type="ChEBI" id="CHEBI:23681"/>
        <dbReference type="ChEBI" id="CHEBI:23683"/>
        <dbReference type="ChEBI" id="CHEBI:57618"/>
        <dbReference type="ChEBI" id="CHEBI:58210"/>
    </reaction>
</comment>
<dbReference type="Gene3D" id="2.40.110.10">
    <property type="entry name" value="Butyryl-CoA Dehydrogenase, subunit A, domain 2"/>
    <property type="match status" value="1"/>
</dbReference>
<dbReference type="InterPro" id="IPR013107">
    <property type="entry name" value="Acyl-CoA_DH_C"/>
</dbReference>
<evidence type="ECO:0000256" key="9">
    <source>
        <dbReference type="ARBA" id="ARBA00034328"/>
    </source>
</evidence>
<sequence>MNAPVMNAPILLATTADALAAAAEVAAAVRAGASERDAQRTPCDQEITCFSESGLWAITVPARHGGPDLGYATLAQVTRLIAAADPSVAQIPRSHFHIVDLLSLAGDDAQQAFFFSEILRGKRFSQAASERGGKTAMDISTRLETRGGRRVLNGRKFYATGCVFADWIGIVARDDHDDHVQAFIPRHASGLTIDDDWTGFGQRGTASGTVLLEDVEVDPGHVMPFADVFIEPTMVGAASQIFHAAIDAGIGAEAMADAVNYVRTRSRPWIDSGLDRAADDPYVLRTIGDMQVRLAAANQAVDAAARLMDAHRHDLDDDLVAEISVAVAIAKVLSTESALFATNKLFEVSGTGAVLEKLNLNRHWRNARTHTLHDPVAWKYHVIGNYVLNQAAPRKHNYL</sequence>
<keyword evidence="2" id="KW-0285">Flavoprotein</keyword>
<dbReference type="Gene3D" id="1.20.140.10">
    <property type="entry name" value="Butyryl-CoA Dehydrogenase, subunit A, domain 3"/>
    <property type="match status" value="1"/>
</dbReference>
<dbReference type="InterPro" id="IPR009100">
    <property type="entry name" value="AcylCoA_DH/oxidase_NM_dom_sf"/>
</dbReference>
<dbReference type="AlphaFoldDB" id="A0A484QTF5"/>
<evidence type="ECO:0000256" key="13">
    <source>
        <dbReference type="ARBA" id="ARBA00049456"/>
    </source>
</evidence>
<feature type="domain" description="Acyl-CoA dehydrogenase/oxidase N-terminal" evidence="15">
    <location>
        <begin position="25"/>
        <end position="122"/>
    </location>
</feature>
<organism evidence="17">
    <name type="scientific">plant metagenome</name>
    <dbReference type="NCBI Taxonomy" id="1297885"/>
    <lineage>
        <taxon>unclassified sequences</taxon>
        <taxon>metagenomes</taxon>
        <taxon>organismal metagenomes</taxon>
    </lineage>
</organism>
<dbReference type="PANTHER" id="PTHR43884">
    <property type="entry name" value="ACYL-COA DEHYDROGENASE"/>
    <property type="match status" value="1"/>
</dbReference>
<proteinExistence type="inferred from homology"/>
<dbReference type="InterPro" id="IPR013786">
    <property type="entry name" value="AcylCoA_DH/ox_N"/>
</dbReference>
<dbReference type="SUPFAM" id="SSF56645">
    <property type="entry name" value="Acyl-CoA dehydrogenase NM domain-like"/>
    <property type="match status" value="1"/>
</dbReference>
<comment type="similarity">
    <text evidence="8">Belongs to the DszC flavin monooxygenase family.</text>
</comment>
<evidence type="ECO:0000256" key="6">
    <source>
        <dbReference type="ARBA" id="ARBA00023033"/>
    </source>
</evidence>
<dbReference type="SUPFAM" id="SSF47203">
    <property type="entry name" value="Acyl-CoA dehydrogenase C-terminal domain-like"/>
    <property type="match status" value="1"/>
</dbReference>
<feature type="domain" description="Acyl-CoA oxidase/dehydrogenase middle" evidence="14">
    <location>
        <begin position="130"/>
        <end position="215"/>
    </location>
</feature>
<dbReference type="Pfam" id="PF02770">
    <property type="entry name" value="Acyl-CoA_dh_M"/>
    <property type="match status" value="1"/>
</dbReference>
<evidence type="ECO:0000256" key="1">
    <source>
        <dbReference type="ARBA" id="ARBA00004496"/>
    </source>
</evidence>
<evidence type="ECO:0000256" key="7">
    <source>
        <dbReference type="ARBA" id="ARBA00034307"/>
    </source>
</evidence>
<accession>A0A484QTF5</accession>
<keyword evidence="4" id="KW-0547">Nucleotide-binding</keyword>
<dbReference type="Pfam" id="PF08028">
    <property type="entry name" value="Acyl-CoA_dh_2"/>
    <property type="match status" value="1"/>
</dbReference>
<dbReference type="GO" id="GO:0008470">
    <property type="term" value="F:3-methylbutanoyl-CoA dehydrogenase activity"/>
    <property type="evidence" value="ECO:0007669"/>
    <property type="project" value="TreeGrafter"/>
</dbReference>
<evidence type="ECO:0000256" key="12">
    <source>
        <dbReference type="ARBA" id="ARBA00048445"/>
    </source>
</evidence>
<dbReference type="EMBL" id="CAADIK010000055">
    <property type="protein sequence ID" value="VFR83316.1"/>
    <property type="molecule type" value="Genomic_DNA"/>
</dbReference>
<comment type="subcellular location">
    <subcellularLocation>
        <location evidence="1">Cytoplasm</location>
    </subcellularLocation>
</comment>
<evidence type="ECO:0000259" key="15">
    <source>
        <dbReference type="Pfam" id="PF02771"/>
    </source>
</evidence>
<keyword evidence="6" id="KW-0503">Monooxygenase</keyword>
<evidence type="ECO:0000259" key="14">
    <source>
        <dbReference type="Pfam" id="PF02770"/>
    </source>
</evidence>
<evidence type="ECO:0000256" key="5">
    <source>
        <dbReference type="ARBA" id="ARBA00023002"/>
    </source>
</evidence>
<dbReference type="GO" id="GO:0050660">
    <property type="term" value="F:flavin adenine dinucleotide binding"/>
    <property type="evidence" value="ECO:0007669"/>
    <property type="project" value="InterPro"/>
</dbReference>
<dbReference type="InterPro" id="IPR023922">
    <property type="entry name" value="S04_starv_induced_SfnB"/>
</dbReference>
<evidence type="ECO:0000313" key="17">
    <source>
        <dbReference type="EMBL" id="VFR40319.1"/>
    </source>
</evidence>
<reference evidence="17" key="1">
    <citation type="submission" date="2019-03" db="EMBL/GenBank/DDBJ databases">
        <authorList>
            <person name="Danneels B."/>
        </authorList>
    </citation>
    <scope>NUCLEOTIDE SEQUENCE</scope>
</reference>
<dbReference type="InterPro" id="IPR046373">
    <property type="entry name" value="Acyl-CoA_Oxase/DH_mid-dom_sf"/>
</dbReference>
<evidence type="ECO:0000256" key="8">
    <source>
        <dbReference type="ARBA" id="ARBA00034317"/>
    </source>
</evidence>
<dbReference type="PANTHER" id="PTHR43884:SF12">
    <property type="entry name" value="ISOVALERYL-COA DEHYDROGENASE, MITOCHONDRIAL-RELATED"/>
    <property type="match status" value="1"/>
</dbReference>
<evidence type="ECO:0000256" key="4">
    <source>
        <dbReference type="ARBA" id="ARBA00022741"/>
    </source>
</evidence>
<evidence type="ECO:0000259" key="16">
    <source>
        <dbReference type="Pfam" id="PF08028"/>
    </source>
</evidence>
<dbReference type="InterPro" id="IPR036250">
    <property type="entry name" value="AcylCo_DH-like_C"/>
</dbReference>
<evidence type="ECO:0000256" key="3">
    <source>
        <dbReference type="ARBA" id="ARBA00022643"/>
    </source>
</evidence>
<evidence type="ECO:0000313" key="18">
    <source>
        <dbReference type="EMBL" id="VFR83316.1"/>
    </source>
</evidence>
<dbReference type="InterPro" id="IPR037069">
    <property type="entry name" value="AcylCoA_DH/ox_N_sf"/>
</dbReference>
<protein>
    <recommendedName>
        <fullName evidence="10">Dibenzothiophene monooxygenase</fullName>
        <ecNumber evidence="9">1.14.14.21</ecNumber>
    </recommendedName>
</protein>
<dbReference type="PIRSF" id="PIRSF016578">
    <property type="entry name" value="HsaA"/>
    <property type="match status" value="1"/>
</dbReference>
<dbReference type="NCBIfam" id="TIGR04022">
    <property type="entry name" value="sulfur_SfnB"/>
    <property type="match status" value="1"/>
</dbReference>
<comment type="pathway">
    <text evidence="7">Sulfur metabolism; dibenzothiophene degradation.</text>
</comment>
<dbReference type="Gene3D" id="1.10.540.10">
    <property type="entry name" value="Acyl-CoA dehydrogenase/oxidase, N-terminal domain"/>
    <property type="match status" value="1"/>
</dbReference>
<gene>
    <name evidence="17" type="ORF">ANT2_1419</name>
    <name evidence="18" type="ORF">BRI9_1631</name>
</gene>
<dbReference type="GO" id="GO:0004497">
    <property type="term" value="F:monooxygenase activity"/>
    <property type="evidence" value="ECO:0007669"/>
    <property type="project" value="UniProtKB-KW"/>
</dbReference>
<comment type="catalytic activity">
    <reaction evidence="12">
        <text>dibenzothiophene 5-oxide + FMNH2 + O2 = dibenzothiophene 5,5-dioxide + FMN + H2O + H(+)</text>
        <dbReference type="Rhea" id="RHEA:49080"/>
        <dbReference type="ChEBI" id="CHEBI:15377"/>
        <dbReference type="ChEBI" id="CHEBI:15378"/>
        <dbReference type="ChEBI" id="CHEBI:15379"/>
        <dbReference type="ChEBI" id="CHEBI:23683"/>
        <dbReference type="ChEBI" id="CHEBI:57618"/>
        <dbReference type="ChEBI" id="CHEBI:58210"/>
        <dbReference type="ChEBI" id="CHEBI:90356"/>
    </reaction>
</comment>
<name>A0A484QTF5_9ZZZZ</name>
<dbReference type="InterPro" id="IPR006091">
    <property type="entry name" value="Acyl-CoA_Oxase/DH_mid-dom"/>
</dbReference>
<evidence type="ECO:0000256" key="11">
    <source>
        <dbReference type="ARBA" id="ARBA00047859"/>
    </source>
</evidence>
<dbReference type="GO" id="GO:0005737">
    <property type="term" value="C:cytoplasm"/>
    <property type="evidence" value="ECO:0007669"/>
    <property type="project" value="UniProtKB-SubCell"/>
</dbReference>
<comment type="catalytic activity">
    <reaction evidence="13">
        <text>dibenzothiophene + 2 FMNH2 + 2 O2 = dibenzothiophene 5,5-dioxide + 2 FMN + 2 H2O + 2 H(+)</text>
        <dbReference type="Rhea" id="RHEA:49072"/>
        <dbReference type="ChEBI" id="CHEBI:15377"/>
        <dbReference type="ChEBI" id="CHEBI:15378"/>
        <dbReference type="ChEBI" id="CHEBI:15379"/>
        <dbReference type="ChEBI" id="CHEBI:23681"/>
        <dbReference type="ChEBI" id="CHEBI:57618"/>
        <dbReference type="ChEBI" id="CHEBI:58210"/>
        <dbReference type="ChEBI" id="CHEBI:90356"/>
        <dbReference type="EC" id="1.14.14.21"/>
    </reaction>
</comment>
<dbReference type="Pfam" id="PF02771">
    <property type="entry name" value="Acyl-CoA_dh_N"/>
    <property type="match status" value="1"/>
</dbReference>
<dbReference type="EC" id="1.14.14.21" evidence="9"/>
<dbReference type="EMBL" id="CAADIG010000011">
    <property type="protein sequence ID" value="VFR40319.1"/>
    <property type="molecule type" value="Genomic_DNA"/>
</dbReference>
<evidence type="ECO:0000256" key="2">
    <source>
        <dbReference type="ARBA" id="ARBA00022630"/>
    </source>
</evidence>
<dbReference type="GO" id="GO:0006552">
    <property type="term" value="P:L-leucine catabolic process"/>
    <property type="evidence" value="ECO:0007669"/>
    <property type="project" value="TreeGrafter"/>
</dbReference>